<feature type="region of interest" description="Disordered" evidence="1">
    <location>
        <begin position="98"/>
        <end position="122"/>
    </location>
</feature>
<evidence type="ECO:0000313" key="4">
    <source>
        <dbReference type="Proteomes" id="UP001270362"/>
    </source>
</evidence>
<dbReference type="AlphaFoldDB" id="A0AAE0XBK9"/>
<reference evidence="3" key="2">
    <citation type="submission" date="2023-06" db="EMBL/GenBank/DDBJ databases">
        <authorList>
            <consortium name="Lawrence Berkeley National Laboratory"/>
            <person name="Haridas S."/>
            <person name="Hensen N."/>
            <person name="Bonometti L."/>
            <person name="Westerberg I."/>
            <person name="Brannstrom I.O."/>
            <person name="Guillou S."/>
            <person name="Cros-Aarteil S."/>
            <person name="Calhoun S."/>
            <person name="Kuo A."/>
            <person name="Mondo S."/>
            <person name="Pangilinan J."/>
            <person name="Riley R."/>
            <person name="Labutti K."/>
            <person name="Andreopoulos B."/>
            <person name="Lipzen A."/>
            <person name="Chen C."/>
            <person name="Yanf M."/>
            <person name="Daum C."/>
            <person name="Ng V."/>
            <person name="Clum A."/>
            <person name="Steindorff A."/>
            <person name="Ohm R."/>
            <person name="Martin F."/>
            <person name="Silar P."/>
            <person name="Natvig D."/>
            <person name="Lalanne C."/>
            <person name="Gautier V."/>
            <person name="Ament-Velasquez S.L."/>
            <person name="Kruys A."/>
            <person name="Hutchinson M.I."/>
            <person name="Powell A.J."/>
            <person name="Barry K."/>
            <person name="Miller A.N."/>
            <person name="Grigoriev I.V."/>
            <person name="Debuchy R."/>
            <person name="Gladieux P."/>
            <person name="Thoren M.H."/>
            <person name="Johannesson H."/>
        </authorList>
    </citation>
    <scope>NUCLEOTIDE SEQUENCE</scope>
    <source>
        <strain evidence="3">CBS 314.62</strain>
    </source>
</reference>
<gene>
    <name evidence="3" type="ORF">B0T22DRAFT_440917</name>
</gene>
<sequence length="122" mass="13382">MARFSSLFWFLIIRRRLCSARSLQAIWYDDQEANGPPNRSATWLSARRQRSGTRLARTLKIDGRGGDQSEQIAAAVGVAIYEGVDDEQANLEGEMSVPRHLSTKGPGGCVKPTDSRVGCSAE</sequence>
<accession>A0AAE0XBK9</accession>
<proteinExistence type="predicted"/>
<feature type="signal peptide" evidence="2">
    <location>
        <begin position="1"/>
        <end position="20"/>
    </location>
</feature>
<comment type="caution">
    <text evidence="3">The sequence shown here is derived from an EMBL/GenBank/DDBJ whole genome shotgun (WGS) entry which is preliminary data.</text>
</comment>
<keyword evidence="4" id="KW-1185">Reference proteome</keyword>
<name>A0AAE0XBK9_9PEZI</name>
<reference evidence="3" key="1">
    <citation type="journal article" date="2023" name="Mol. Phylogenet. Evol.">
        <title>Genome-scale phylogeny and comparative genomics of the fungal order Sordariales.</title>
        <authorList>
            <person name="Hensen N."/>
            <person name="Bonometti L."/>
            <person name="Westerberg I."/>
            <person name="Brannstrom I.O."/>
            <person name="Guillou S."/>
            <person name="Cros-Aarteil S."/>
            <person name="Calhoun S."/>
            <person name="Haridas S."/>
            <person name="Kuo A."/>
            <person name="Mondo S."/>
            <person name="Pangilinan J."/>
            <person name="Riley R."/>
            <person name="LaButti K."/>
            <person name="Andreopoulos B."/>
            <person name="Lipzen A."/>
            <person name="Chen C."/>
            <person name="Yan M."/>
            <person name="Daum C."/>
            <person name="Ng V."/>
            <person name="Clum A."/>
            <person name="Steindorff A."/>
            <person name="Ohm R.A."/>
            <person name="Martin F."/>
            <person name="Silar P."/>
            <person name="Natvig D.O."/>
            <person name="Lalanne C."/>
            <person name="Gautier V."/>
            <person name="Ament-Velasquez S.L."/>
            <person name="Kruys A."/>
            <person name="Hutchinson M.I."/>
            <person name="Powell A.J."/>
            <person name="Barry K."/>
            <person name="Miller A.N."/>
            <person name="Grigoriev I.V."/>
            <person name="Debuchy R."/>
            <person name="Gladieux P."/>
            <person name="Hiltunen Thoren M."/>
            <person name="Johannesson H."/>
        </authorList>
    </citation>
    <scope>NUCLEOTIDE SEQUENCE</scope>
    <source>
        <strain evidence="3">CBS 314.62</strain>
    </source>
</reference>
<dbReference type="EMBL" id="JAULSO010000002">
    <property type="protein sequence ID" value="KAK3689438.1"/>
    <property type="molecule type" value="Genomic_DNA"/>
</dbReference>
<keyword evidence="2" id="KW-0732">Signal</keyword>
<organism evidence="3 4">
    <name type="scientific">Podospora appendiculata</name>
    <dbReference type="NCBI Taxonomy" id="314037"/>
    <lineage>
        <taxon>Eukaryota</taxon>
        <taxon>Fungi</taxon>
        <taxon>Dikarya</taxon>
        <taxon>Ascomycota</taxon>
        <taxon>Pezizomycotina</taxon>
        <taxon>Sordariomycetes</taxon>
        <taxon>Sordariomycetidae</taxon>
        <taxon>Sordariales</taxon>
        <taxon>Podosporaceae</taxon>
        <taxon>Podospora</taxon>
    </lineage>
</organism>
<feature type="chain" id="PRO_5041931572" description="Secreted protein" evidence="2">
    <location>
        <begin position="21"/>
        <end position="122"/>
    </location>
</feature>
<evidence type="ECO:0000256" key="2">
    <source>
        <dbReference type="SAM" id="SignalP"/>
    </source>
</evidence>
<evidence type="ECO:0008006" key="5">
    <source>
        <dbReference type="Google" id="ProtNLM"/>
    </source>
</evidence>
<dbReference type="Proteomes" id="UP001270362">
    <property type="component" value="Unassembled WGS sequence"/>
</dbReference>
<evidence type="ECO:0000313" key="3">
    <source>
        <dbReference type="EMBL" id="KAK3689438.1"/>
    </source>
</evidence>
<protein>
    <recommendedName>
        <fullName evidence="5">Secreted protein</fullName>
    </recommendedName>
</protein>
<evidence type="ECO:0000256" key="1">
    <source>
        <dbReference type="SAM" id="MobiDB-lite"/>
    </source>
</evidence>